<accession>A0A0V0H5N4</accession>
<sequence>KYPINLFFSVKNVVKVRKIICSSPEAIVADSWSPHGWNICFRRNLNDWELDRVGILLKEIDKFRGTDPDTIRWRHNTDGVFTMNKLYNIEILRQPGGSIGPWSKVWDCLVPTKSNASLGW</sequence>
<reference evidence="1" key="1">
    <citation type="submission" date="2015-12" db="EMBL/GenBank/DDBJ databases">
        <title>Gene expression during late stages of embryo sac development: a critical building block for successful pollen-pistil interactions.</title>
        <authorList>
            <person name="Liu Y."/>
            <person name="Joly V."/>
            <person name="Sabar M."/>
            <person name="Matton D.P."/>
        </authorList>
    </citation>
    <scope>NUCLEOTIDE SEQUENCE</scope>
</reference>
<organism evidence="1">
    <name type="scientific">Solanum chacoense</name>
    <name type="common">Chaco potato</name>
    <dbReference type="NCBI Taxonomy" id="4108"/>
    <lineage>
        <taxon>Eukaryota</taxon>
        <taxon>Viridiplantae</taxon>
        <taxon>Streptophyta</taxon>
        <taxon>Embryophyta</taxon>
        <taxon>Tracheophyta</taxon>
        <taxon>Spermatophyta</taxon>
        <taxon>Magnoliopsida</taxon>
        <taxon>eudicotyledons</taxon>
        <taxon>Gunneridae</taxon>
        <taxon>Pentapetalae</taxon>
        <taxon>asterids</taxon>
        <taxon>lamiids</taxon>
        <taxon>Solanales</taxon>
        <taxon>Solanaceae</taxon>
        <taxon>Solanoideae</taxon>
        <taxon>Solaneae</taxon>
        <taxon>Solanum</taxon>
    </lineage>
</organism>
<feature type="non-terminal residue" evidence="1">
    <location>
        <position position="1"/>
    </location>
</feature>
<protein>
    <submittedName>
        <fullName evidence="1">Putative ovule protein</fullName>
    </submittedName>
</protein>
<dbReference type="AlphaFoldDB" id="A0A0V0H5N4"/>
<evidence type="ECO:0000313" key="1">
    <source>
        <dbReference type="EMBL" id="JAP15669.1"/>
    </source>
</evidence>
<name>A0A0V0H5N4_SOLCH</name>
<proteinExistence type="predicted"/>
<dbReference type="EMBL" id="GEDG01024839">
    <property type="protein sequence ID" value="JAP15669.1"/>
    <property type="molecule type" value="Transcribed_RNA"/>
</dbReference>